<dbReference type="EMBL" id="KU833271">
    <property type="protein sequence ID" value="ANP95951.1"/>
    <property type="molecule type" value="Genomic_DNA"/>
</dbReference>
<feature type="transmembrane region" description="Helical" evidence="1">
    <location>
        <begin position="12"/>
        <end position="31"/>
    </location>
</feature>
<organism evidence="2">
    <name type="scientific">Pyrola rotundifolia</name>
    <dbReference type="NCBI Taxonomy" id="13651"/>
    <lineage>
        <taxon>Eukaryota</taxon>
        <taxon>Viridiplantae</taxon>
        <taxon>Streptophyta</taxon>
        <taxon>Embryophyta</taxon>
        <taxon>Tracheophyta</taxon>
        <taxon>Spermatophyta</taxon>
        <taxon>Magnoliopsida</taxon>
        <taxon>eudicotyledons</taxon>
        <taxon>Gunneridae</taxon>
        <taxon>Pentapetalae</taxon>
        <taxon>asterids</taxon>
        <taxon>Ericales</taxon>
        <taxon>Ericaceae</taxon>
        <taxon>Pyroloideae</taxon>
        <taxon>Pyroleae</taxon>
        <taxon>Pyrola</taxon>
    </lineage>
</organism>
<proteinExistence type="predicted"/>
<geneLocation type="plastid" evidence="2"/>
<name>A0A1B1CZR3_9ERIC</name>
<keyword evidence="1" id="KW-0472">Membrane</keyword>
<feature type="transmembrane region" description="Helical" evidence="1">
    <location>
        <begin position="37"/>
        <end position="60"/>
    </location>
</feature>
<dbReference type="PANTHER" id="PTHR48479">
    <property type="entry name" value="NAD(P)H-QUINONE OXIDOREDUCTASE SUBUNIT 6, CHLOROPLASTIC"/>
    <property type="match status" value="1"/>
</dbReference>
<evidence type="ECO:0000313" key="2">
    <source>
        <dbReference type="EMBL" id="ANP95951.1"/>
    </source>
</evidence>
<dbReference type="InterPro" id="IPR050290">
    <property type="entry name" value="NAD(P)H-Q_Oxidoreduct_6"/>
</dbReference>
<dbReference type="PANTHER" id="PTHR48479:SF1">
    <property type="entry name" value="NAD(P)H-QUINONE OXIDOREDUCTASE SUBUNIT 6, CHLOROPLASTIC"/>
    <property type="match status" value="1"/>
</dbReference>
<keyword evidence="1" id="KW-0812">Transmembrane</keyword>
<feature type="transmembrane region" description="Helical" evidence="1">
    <location>
        <begin position="87"/>
        <end position="112"/>
    </location>
</feature>
<accession>A0A1B1CZR3</accession>
<dbReference type="AlphaFoldDB" id="A0A1B1CZR3"/>
<sequence>MDFFGPIHDFLLIFLGLILGSLGVILLYNLIYSAFSLGLVFLYILILYSIELPFCSCCAASNLCRSSKCFNPICCNVHEWFRILQRFFLTVGDGITSLVCTSIFVSLITTILDTSRYGIIWVTRSNQILEQDFVSNSQ</sequence>
<keyword evidence="2" id="KW-0934">Plastid</keyword>
<protein>
    <submittedName>
        <fullName evidence="2">NADH-plastoquinone oxidoreductase subunit 6</fullName>
    </submittedName>
</protein>
<keyword evidence="1" id="KW-1133">Transmembrane helix</keyword>
<reference evidence="2" key="1">
    <citation type="journal article" date="2016" name="Sci. Rep.">
        <title>Comparative analysis of plastid genomes of non-photosynthetic Ericaceae and their photosynthetic relatives.</title>
        <authorList>
            <person name="Logacheva M.D."/>
            <person name="Schelkunov M.I."/>
            <person name="Shtratnikova V.Y."/>
            <person name="Matveeva M.V."/>
            <person name="Penin A.A."/>
        </authorList>
    </citation>
    <scope>NUCLEOTIDE SEQUENCE</scope>
</reference>
<gene>
    <name evidence="2" type="primary">ndhG</name>
</gene>
<evidence type="ECO:0000256" key="1">
    <source>
        <dbReference type="SAM" id="Phobius"/>
    </source>
</evidence>